<dbReference type="AlphaFoldDB" id="A0A366II44"/>
<protein>
    <submittedName>
        <fullName evidence="3">Nucleotide-binding universal stress UspA family protein</fullName>
    </submittedName>
</protein>
<dbReference type="PANTHER" id="PTHR46268">
    <property type="entry name" value="STRESS RESPONSE PROTEIN NHAX"/>
    <property type="match status" value="1"/>
</dbReference>
<sequence length="294" mass="30603">MSQAAPRRLVVGYIATDRGRDAIALAISIARSIDVELVVTIVRPESSTLNAANAIPADGSGIVGQQLEDWLDEALALIPEDLRARGVIHASANESKGLMEVAEAEGAAAIVIGARAATLMRQFRIGTVASALLHSSPVPVVLAPSGRSDIGPITRVTALFGARPGATALIGTAVKAALELDVDLRLLSLIENDGLAEDEVAEITEFTEEYGGAVLAKRAADLFETGRAVVKSQAGADIEEAAESVDWKPGDLAFIGSSRLGRGGKVVIGARARRLLRVLPVPVVVVPRRSSSDV</sequence>
<proteinExistence type="inferred from homology"/>
<dbReference type="Gene3D" id="3.40.50.620">
    <property type="entry name" value="HUPs"/>
    <property type="match status" value="2"/>
</dbReference>
<gene>
    <name evidence="3" type="ORF">DFO65_10596</name>
</gene>
<dbReference type="EMBL" id="QNSB01000005">
    <property type="protein sequence ID" value="RBP71496.1"/>
    <property type="molecule type" value="Genomic_DNA"/>
</dbReference>
<name>A0A366II44_9MICO</name>
<evidence type="ECO:0000313" key="4">
    <source>
        <dbReference type="Proteomes" id="UP000253509"/>
    </source>
</evidence>
<evidence type="ECO:0000259" key="2">
    <source>
        <dbReference type="Pfam" id="PF00582"/>
    </source>
</evidence>
<organism evidence="3 4">
    <name type="scientific">Brevibacterium celere</name>
    <dbReference type="NCBI Taxonomy" id="225845"/>
    <lineage>
        <taxon>Bacteria</taxon>
        <taxon>Bacillati</taxon>
        <taxon>Actinomycetota</taxon>
        <taxon>Actinomycetes</taxon>
        <taxon>Micrococcales</taxon>
        <taxon>Brevibacteriaceae</taxon>
        <taxon>Brevibacterium</taxon>
    </lineage>
</organism>
<dbReference type="InterPro" id="IPR014729">
    <property type="entry name" value="Rossmann-like_a/b/a_fold"/>
</dbReference>
<keyword evidence="4" id="KW-1185">Reference proteome</keyword>
<reference evidence="3 4" key="1">
    <citation type="submission" date="2018-06" db="EMBL/GenBank/DDBJ databases">
        <title>Freshwater and sediment microbial communities from various areas in North America, analyzing microbe dynamics in response to fracking.</title>
        <authorList>
            <person name="Lamendella R."/>
        </authorList>
    </citation>
    <scope>NUCLEOTIDE SEQUENCE [LARGE SCALE GENOMIC DNA]</scope>
    <source>
        <strain evidence="3 4">3b_TX</strain>
    </source>
</reference>
<dbReference type="SUPFAM" id="SSF52402">
    <property type="entry name" value="Adenine nucleotide alpha hydrolases-like"/>
    <property type="match status" value="2"/>
</dbReference>
<dbReference type="RefSeq" id="WP_113904007.1">
    <property type="nucleotide sequence ID" value="NZ_QNSB01000005.1"/>
</dbReference>
<feature type="domain" description="UspA" evidence="2">
    <location>
        <begin position="164"/>
        <end position="287"/>
    </location>
</feature>
<dbReference type="PANTHER" id="PTHR46268:SF27">
    <property type="entry name" value="UNIVERSAL STRESS PROTEIN RV2623"/>
    <property type="match status" value="1"/>
</dbReference>
<evidence type="ECO:0000256" key="1">
    <source>
        <dbReference type="ARBA" id="ARBA00008791"/>
    </source>
</evidence>
<dbReference type="InterPro" id="IPR006016">
    <property type="entry name" value="UspA"/>
</dbReference>
<comment type="similarity">
    <text evidence="1">Belongs to the universal stress protein A family.</text>
</comment>
<dbReference type="Pfam" id="PF00582">
    <property type="entry name" value="Usp"/>
    <property type="match status" value="2"/>
</dbReference>
<comment type="caution">
    <text evidence="3">The sequence shown here is derived from an EMBL/GenBank/DDBJ whole genome shotgun (WGS) entry which is preliminary data.</text>
</comment>
<evidence type="ECO:0000313" key="3">
    <source>
        <dbReference type="EMBL" id="RBP71496.1"/>
    </source>
</evidence>
<dbReference type="Proteomes" id="UP000253509">
    <property type="component" value="Unassembled WGS sequence"/>
</dbReference>
<feature type="domain" description="UspA" evidence="2">
    <location>
        <begin position="7"/>
        <end position="143"/>
    </location>
</feature>
<accession>A0A366II44</accession>